<gene>
    <name evidence="2" type="ORF">B1B_00870</name>
</gene>
<feature type="non-terminal residue" evidence="2">
    <location>
        <position position="1"/>
    </location>
</feature>
<dbReference type="Gene3D" id="1.10.10.10">
    <property type="entry name" value="Winged helix-like DNA-binding domain superfamily/Winged helix DNA-binding domain"/>
    <property type="match status" value="1"/>
</dbReference>
<reference evidence="2" key="1">
    <citation type="submission" date="2013-08" db="EMBL/GenBank/DDBJ databases">
        <authorList>
            <person name="Mendez C."/>
            <person name="Richter M."/>
            <person name="Ferrer M."/>
            <person name="Sanchez J."/>
        </authorList>
    </citation>
    <scope>NUCLEOTIDE SEQUENCE</scope>
</reference>
<accession>T1CAC4</accession>
<dbReference type="AlphaFoldDB" id="T1CAC4"/>
<dbReference type="InterPro" id="IPR036388">
    <property type="entry name" value="WH-like_DNA-bd_sf"/>
</dbReference>
<feature type="domain" description="MCM8/REC winged helix" evidence="1">
    <location>
        <begin position="54"/>
        <end position="124"/>
    </location>
</feature>
<dbReference type="InterPro" id="IPR056875">
    <property type="entry name" value="MCM8/REC_WHD"/>
</dbReference>
<name>T1CAC4_9ZZZZ</name>
<organism evidence="2">
    <name type="scientific">mine drainage metagenome</name>
    <dbReference type="NCBI Taxonomy" id="410659"/>
    <lineage>
        <taxon>unclassified sequences</taxon>
        <taxon>metagenomes</taxon>
        <taxon>ecological metagenomes</taxon>
    </lineage>
</organism>
<protein>
    <submittedName>
        <fullName evidence="2">MCM family protein</fullName>
    </submittedName>
</protein>
<dbReference type="Pfam" id="PF25051">
    <property type="entry name" value="WHD_MCM8"/>
    <property type="match status" value="1"/>
</dbReference>
<evidence type="ECO:0000259" key="1">
    <source>
        <dbReference type="Pfam" id="PF25051"/>
    </source>
</evidence>
<dbReference type="EMBL" id="AUZY01000636">
    <property type="protein sequence ID" value="EQD78163.1"/>
    <property type="molecule type" value="Genomic_DNA"/>
</dbReference>
<sequence>LEALVRLSEAAAGPGLSAVVGAEDAQRAIQVVENYLKRVSTSEDGRLDIDLTQTGVSHSQRERHDIVMRLMRELQERGGGTFSYAEFREAAEKAGVEPAKAEALLVSLRNQGEVIEPRPNQLQLVRF</sequence>
<evidence type="ECO:0000313" key="2">
    <source>
        <dbReference type="EMBL" id="EQD78163.1"/>
    </source>
</evidence>
<comment type="caution">
    <text evidence="2">The sequence shown here is derived from an EMBL/GenBank/DDBJ whole genome shotgun (WGS) entry which is preliminary data.</text>
</comment>
<reference evidence="2" key="2">
    <citation type="journal article" date="2014" name="ISME J.">
        <title>Microbial stratification in low pH oxic and suboxic macroscopic growths along an acid mine drainage.</title>
        <authorList>
            <person name="Mendez-Garcia C."/>
            <person name="Mesa V."/>
            <person name="Sprenger R.R."/>
            <person name="Richter M."/>
            <person name="Diez M.S."/>
            <person name="Solano J."/>
            <person name="Bargiela R."/>
            <person name="Golyshina O.V."/>
            <person name="Manteca A."/>
            <person name="Ramos J.L."/>
            <person name="Gallego J.R."/>
            <person name="Llorente I."/>
            <person name="Martins Dos Santos V.A."/>
            <person name="Jensen O.N."/>
            <person name="Pelaez A.I."/>
            <person name="Sanchez J."/>
            <person name="Ferrer M."/>
        </authorList>
    </citation>
    <scope>NUCLEOTIDE SEQUENCE</scope>
</reference>
<proteinExistence type="predicted"/>